<dbReference type="Proteomes" id="UP000326202">
    <property type="component" value="Chromosome"/>
</dbReference>
<evidence type="ECO:0000256" key="1">
    <source>
        <dbReference type="ARBA" id="ARBA00023002"/>
    </source>
</evidence>
<protein>
    <submittedName>
        <fullName evidence="3">NADP-dependent oxidoreductase</fullName>
    </submittedName>
</protein>
<accession>A0A5J6MLH2</accession>
<organism evidence="3 4">
    <name type="scientific">Hypericibacter terrae</name>
    <dbReference type="NCBI Taxonomy" id="2602015"/>
    <lineage>
        <taxon>Bacteria</taxon>
        <taxon>Pseudomonadati</taxon>
        <taxon>Pseudomonadota</taxon>
        <taxon>Alphaproteobacteria</taxon>
        <taxon>Rhodospirillales</taxon>
        <taxon>Dongiaceae</taxon>
        <taxon>Hypericibacter</taxon>
    </lineage>
</organism>
<dbReference type="InterPro" id="IPR036291">
    <property type="entry name" value="NAD(P)-bd_dom_sf"/>
</dbReference>
<proteinExistence type="predicted"/>
<dbReference type="InterPro" id="IPR041694">
    <property type="entry name" value="ADH_N_2"/>
</dbReference>
<dbReference type="Pfam" id="PF16884">
    <property type="entry name" value="ADH_N_2"/>
    <property type="match status" value="1"/>
</dbReference>
<dbReference type="SUPFAM" id="SSF50129">
    <property type="entry name" value="GroES-like"/>
    <property type="match status" value="2"/>
</dbReference>
<dbReference type="CDD" id="cd05288">
    <property type="entry name" value="PGDH"/>
    <property type="match status" value="1"/>
</dbReference>
<evidence type="ECO:0000259" key="2">
    <source>
        <dbReference type="SMART" id="SM00829"/>
    </source>
</evidence>
<keyword evidence="1" id="KW-0560">Oxidoreductase</keyword>
<evidence type="ECO:0000313" key="4">
    <source>
        <dbReference type="Proteomes" id="UP000326202"/>
    </source>
</evidence>
<dbReference type="InterPro" id="IPR011032">
    <property type="entry name" value="GroES-like_sf"/>
</dbReference>
<dbReference type="RefSeq" id="WP_151178570.1">
    <property type="nucleotide sequence ID" value="NZ_CP042906.1"/>
</dbReference>
<dbReference type="GO" id="GO:0016628">
    <property type="term" value="F:oxidoreductase activity, acting on the CH-CH group of donors, NAD or NADP as acceptor"/>
    <property type="evidence" value="ECO:0007669"/>
    <property type="project" value="InterPro"/>
</dbReference>
<reference evidence="3 4" key="1">
    <citation type="submission" date="2019-08" db="EMBL/GenBank/DDBJ databases">
        <title>Hyperibacter terrae gen. nov., sp. nov. and Hyperibacter viscosus sp. nov., two new members in the family Rhodospirillaceae isolated from the rhizosphere of Hypericum perforatum.</title>
        <authorList>
            <person name="Noviana Z."/>
        </authorList>
    </citation>
    <scope>NUCLEOTIDE SEQUENCE [LARGE SCALE GENOMIC DNA]</scope>
    <source>
        <strain evidence="3 4">R5913</strain>
    </source>
</reference>
<keyword evidence="4" id="KW-1185">Reference proteome</keyword>
<dbReference type="AlphaFoldDB" id="A0A5J6MLH2"/>
<dbReference type="Pfam" id="PF00107">
    <property type="entry name" value="ADH_zinc_N"/>
    <property type="match status" value="1"/>
</dbReference>
<dbReference type="SUPFAM" id="SSF51735">
    <property type="entry name" value="NAD(P)-binding Rossmann-fold domains"/>
    <property type="match status" value="1"/>
</dbReference>
<dbReference type="PANTHER" id="PTHR43205">
    <property type="entry name" value="PROSTAGLANDIN REDUCTASE"/>
    <property type="match status" value="1"/>
</dbReference>
<gene>
    <name evidence="3" type="ORF">FRZ44_37140</name>
</gene>
<sequence length="343" mass="36915">MAPGSHPPKTSREIRLKRYPPGMPTRDDFDLVEVTLPDLADGQMVVRNIAMSVDPYMRGRMTGARDSYVPPFELGQPLLGEAVGQVVASRDGTYPVGAYVTSMLGWREAFVAAGDQLSPVDGKAAPLTAYLGVLGMPGHTAYGGLLRYGQPKRGQTVFVSGAAGAVGSVVCQVAKIKGCQVIGSAGGPEKTKWLKEVAGVDHVIDYKAVSDLGAELKRLAPDGIDIYFENVGGAHLEAALDNMKVHGRIIMCGMIGAYNARTPGPPNLMRIVRRRLTVQGILFLDLQDMGPDFELDMPRWIAEGRVKWHETVFEGIEKAPDAFLGLFNGANLGKMIVRLGPDK</sequence>
<dbReference type="SMART" id="SM00829">
    <property type="entry name" value="PKS_ER"/>
    <property type="match status" value="1"/>
</dbReference>
<name>A0A5J6MLH2_9PROT</name>
<dbReference type="PANTHER" id="PTHR43205:SF7">
    <property type="entry name" value="PROSTAGLANDIN REDUCTASE 1"/>
    <property type="match status" value="1"/>
</dbReference>
<dbReference type="Gene3D" id="3.40.50.720">
    <property type="entry name" value="NAD(P)-binding Rossmann-like Domain"/>
    <property type="match status" value="1"/>
</dbReference>
<dbReference type="Gene3D" id="3.90.180.10">
    <property type="entry name" value="Medium-chain alcohol dehydrogenases, catalytic domain"/>
    <property type="match status" value="1"/>
</dbReference>
<dbReference type="OrthoDB" id="9805663at2"/>
<dbReference type="FunFam" id="3.40.50.720:FF:000121">
    <property type="entry name" value="Prostaglandin reductase 2"/>
    <property type="match status" value="1"/>
</dbReference>
<evidence type="ECO:0000313" key="3">
    <source>
        <dbReference type="EMBL" id="QEX18408.1"/>
    </source>
</evidence>
<dbReference type="InterPro" id="IPR013149">
    <property type="entry name" value="ADH-like_C"/>
</dbReference>
<dbReference type="InterPro" id="IPR020843">
    <property type="entry name" value="ER"/>
</dbReference>
<dbReference type="KEGG" id="htq:FRZ44_37140"/>
<dbReference type="InterPro" id="IPR045010">
    <property type="entry name" value="MDR_fam"/>
</dbReference>
<dbReference type="EMBL" id="CP042906">
    <property type="protein sequence ID" value="QEX18408.1"/>
    <property type="molecule type" value="Genomic_DNA"/>
</dbReference>
<feature type="domain" description="Enoyl reductase (ER)" evidence="2">
    <location>
        <begin position="25"/>
        <end position="337"/>
    </location>
</feature>